<feature type="transmembrane region" description="Helical" evidence="9">
    <location>
        <begin position="241"/>
        <end position="262"/>
    </location>
</feature>
<dbReference type="Proteomes" id="UP000009173">
    <property type="component" value="Plasmid pDVUL01"/>
</dbReference>
<keyword evidence="7 9" id="KW-0472">Membrane</keyword>
<feature type="transmembrane region" description="Helical" evidence="9">
    <location>
        <begin position="169"/>
        <end position="189"/>
    </location>
</feature>
<protein>
    <submittedName>
        <fullName evidence="11">CBS domain containing protein</fullName>
    </submittedName>
</protein>
<feature type="transmembrane region" description="Helical" evidence="9">
    <location>
        <begin position="195"/>
        <end position="220"/>
    </location>
</feature>
<dbReference type="GO" id="GO:0015095">
    <property type="term" value="F:magnesium ion transmembrane transporter activity"/>
    <property type="evidence" value="ECO:0007669"/>
    <property type="project" value="InterPro"/>
</dbReference>
<dbReference type="PANTHER" id="PTHR43773:SF1">
    <property type="entry name" value="MAGNESIUM TRANSPORTER MGTE"/>
    <property type="match status" value="1"/>
</dbReference>
<dbReference type="Gene3D" id="1.10.357.20">
    <property type="entry name" value="SLC41 divalent cation transporters, integral membrane domain"/>
    <property type="match status" value="1"/>
</dbReference>
<dbReference type="Pfam" id="PF00571">
    <property type="entry name" value="CBS"/>
    <property type="match status" value="1"/>
</dbReference>
<name>A0A0H3ACH6_NITV4</name>
<dbReference type="Pfam" id="PF01769">
    <property type="entry name" value="MgtE"/>
    <property type="match status" value="1"/>
</dbReference>
<evidence type="ECO:0000313" key="11">
    <source>
        <dbReference type="EMBL" id="ABM30113.1"/>
    </source>
</evidence>
<comment type="subcellular location">
    <subcellularLocation>
        <location evidence="1">Membrane</location>
        <topology evidence="1">Multi-pass membrane protein</topology>
    </subcellularLocation>
</comment>
<comment type="similarity">
    <text evidence="2">Belongs to the SLC41A transporter family.</text>
</comment>
<dbReference type="InterPro" id="IPR006667">
    <property type="entry name" value="SLC41_membr_dom"/>
</dbReference>
<accession>A0A0H3ACH6</accession>
<proteinExistence type="inferred from homology"/>
<evidence type="ECO:0000256" key="4">
    <source>
        <dbReference type="ARBA" id="ARBA00022692"/>
    </source>
</evidence>
<dbReference type="PROSITE" id="PS51371">
    <property type="entry name" value="CBS"/>
    <property type="match status" value="1"/>
</dbReference>
<keyword evidence="8" id="KW-0129">CBS domain</keyword>
<evidence type="ECO:0000256" key="9">
    <source>
        <dbReference type="SAM" id="Phobius"/>
    </source>
</evidence>
<dbReference type="HOGENOM" id="CLU_037408_2_1_7"/>
<dbReference type="PANTHER" id="PTHR43773">
    <property type="entry name" value="MAGNESIUM TRANSPORTER MGTE"/>
    <property type="match status" value="1"/>
</dbReference>
<feature type="transmembrane region" description="Helical" evidence="9">
    <location>
        <begin position="308"/>
        <end position="329"/>
    </location>
</feature>
<evidence type="ECO:0000256" key="2">
    <source>
        <dbReference type="ARBA" id="ARBA00009749"/>
    </source>
</evidence>
<dbReference type="RefSeq" id="WP_011176584.1">
    <property type="nucleotide sequence ID" value="NC_008741.1"/>
</dbReference>
<organism evidence="11 12">
    <name type="scientific">Nitratidesulfovibrio vulgaris (strain DP4)</name>
    <name type="common">Desulfovibrio vulgaris</name>
    <dbReference type="NCBI Taxonomy" id="391774"/>
    <lineage>
        <taxon>Bacteria</taxon>
        <taxon>Pseudomonadati</taxon>
        <taxon>Thermodesulfobacteriota</taxon>
        <taxon>Desulfovibrionia</taxon>
        <taxon>Desulfovibrionales</taxon>
        <taxon>Desulfovibrionaceae</taxon>
        <taxon>Nitratidesulfovibrio</taxon>
    </lineage>
</organism>
<keyword evidence="6 9" id="KW-1133">Transmembrane helix</keyword>
<evidence type="ECO:0000256" key="5">
    <source>
        <dbReference type="ARBA" id="ARBA00022842"/>
    </source>
</evidence>
<dbReference type="KEGG" id="dvl:Dvul_3102"/>
<keyword evidence="11" id="KW-0614">Plasmid</keyword>
<reference evidence="12" key="1">
    <citation type="journal article" date="2009" name="Environ. Microbiol.">
        <title>Contribution of mobile genetic elements to Desulfovibrio vulgaris genome plasticity.</title>
        <authorList>
            <person name="Walker C.B."/>
            <person name="Stolyar S."/>
            <person name="Chivian D."/>
            <person name="Pinel N."/>
            <person name="Gabster J.A."/>
            <person name="Dehal P.S."/>
            <person name="He Z."/>
            <person name="Yang Z.K."/>
            <person name="Yen H.C."/>
            <person name="Zhou J."/>
            <person name="Wall J.D."/>
            <person name="Hazen T.C."/>
            <person name="Arkin A.P."/>
            <person name="Stahl D.A."/>
        </authorList>
    </citation>
    <scope>NUCLEOTIDE SEQUENCE [LARGE SCALE GENOMIC DNA]</scope>
    <source>
        <strain evidence="12">DP4</strain>
    </source>
</reference>
<dbReference type="InterPro" id="IPR000644">
    <property type="entry name" value="CBS_dom"/>
</dbReference>
<feature type="transmembrane region" description="Helical" evidence="9">
    <location>
        <begin position="268"/>
        <end position="288"/>
    </location>
</feature>
<keyword evidence="5" id="KW-0460">Magnesium</keyword>
<keyword evidence="4 9" id="KW-0812">Transmembrane</keyword>
<dbReference type="InterPro" id="IPR006669">
    <property type="entry name" value="MgtE_transporter"/>
</dbReference>
<feature type="domain" description="CBS" evidence="10">
    <location>
        <begin position="81"/>
        <end position="137"/>
    </location>
</feature>
<dbReference type="InterPro" id="IPR046342">
    <property type="entry name" value="CBS_dom_sf"/>
</dbReference>
<dbReference type="GO" id="GO:0016020">
    <property type="term" value="C:membrane"/>
    <property type="evidence" value="ECO:0007669"/>
    <property type="project" value="UniProtKB-SubCell"/>
</dbReference>
<sequence>MPRKKNRFFKESIMRLARTDVKKFVSGTTIKEALHDIKSSTDDENRIDYFYIVDCDDRLTGVIPIRRLLTSDDTKTVDDIMITSTIAIPMDCSVLDAHEYFTRHKLLAFPVVDDERRILGVVDIGMFSKEDIDATDRENMHRAFEIIGLSILQVREASPLRAFRYRFPWLLATIASGTTCAILAGAYEATLAQSLVLAFFMTLVLGLGESVSIQSMTLAIHTLRSLDPDWKWYVKSFYREVGSAVLLGAACWLIVGSIVVLWRDDVAASAVIGSSILLTLCCGVFWGLSIPSLLHKLKLDMRIASGPLTLALSDISTILIYFGMATFVIGT</sequence>
<evidence type="ECO:0000259" key="10">
    <source>
        <dbReference type="PROSITE" id="PS51371"/>
    </source>
</evidence>
<evidence type="ECO:0000256" key="6">
    <source>
        <dbReference type="ARBA" id="ARBA00022989"/>
    </source>
</evidence>
<evidence type="ECO:0000256" key="1">
    <source>
        <dbReference type="ARBA" id="ARBA00004141"/>
    </source>
</evidence>
<evidence type="ECO:0000256" key="7">
    <source>
        <dbReference type="ARBA" id="ARBA00023136"/>
    </source>
</evidence>
<dbReference type="InterPro" id="IPR036739">
    <property type="entry name" value="SLC41_membr_dom_sf"/>
</dbReference>
<dbReference type="EMBL" id="CP000528">
    <property type="protein sequence ID" value="ABM30113.1"/>
    <property type="molecule type" value="Genomic_DNA"/>
</dbReference>
<dbReference type="SUPFAM" id="SSF161093">
    <property type="entry name" value="MgtE membrane domain-like"/>
    <property type="match status" value="1"/>
</dbReference>
<evidence type="ECO:0000256" key="8">
    <source>
        <dbReference type="PROSITE-ProRule" id="PRU00703"/>
    </source>
</evidence>
<dbReference type="SUPFAM" id="SSF54631">
    <property type="entry name" value="CBS-domain pair"/>
    <property type="match status" value="1"/>
</dbReference>
<dbReference type="AlphaFoldDB" id="A0A0H3ACH6"/>
<evidence type="ECO:0000256" key="3">
    <source>
        <dbReference type="ARBA" id="ARBA00022448"/>
    </source>
</evidence>
<dbReference type="Gene3D" id="3.10.580.10">
    <property type="entry name" value="CBS-domain"/>
    <property type="match status" value="1"/>
</dbReference>
<evidence type="ECO:0000313" key="12">
    <source>
        <dbReference type="Proteomes" id="UP000009173"/>
    </source>
</evidence>
<gene>
    <name evidence="11" type="ordered locus">Dvul_3102</name>
</gene>
<keyword evidence="3" id="KW-0813">Transport</keyword>
<geneLocation type="plasmid" evidence="11 12">
    <name>pDVUL01</name>
</geneLocation>